<keyword evidence="14" id="KW-1133">Transmembrane helix</keyword>
<keyword evidence="13" id="KW-0326">Glycosidase</keyword>
<comment type="catalytic activity">
    <reaction evidence="9">
        <text>N(4)-(alpha-D-Man-(1-&gt;2)-alpha-D-Man-(1-&gt;2)-alpha-D-Man-(1-&gt;3)-[alpha-D-Man-(1-&gt;2)-alpha-D-Man-(1-&gt;3)-[alpha-D-Man-(1-&gt;2)-alpha-D-Man-(1-&gt;6)]-alpha-D-Man-(1-&gt;6)]-beta-D-Man-(1-&gt;4)-beta-D-GlcNAc-(1-&gt;4)-beta-D-GlcNAc)-L-asparaginyl-[protein] (N-glucan mannose isomer 9A1,2,3B1,2,3) + 4 H2O = N(4)-(alpha-D-Man-(1-&gt;3)-[alpha-D-Man-(1-&gt;3)-[alpha-D-Man-(1-&gt;6)]-alpha-D-Man-(1-&gt;6)]-beta-D-Man-(1-&gt;4)-beta-D-GlcNAc-(1-&gt;4)-beta-D-GlcNAc)-L-asparaginyl-[protein] (N-glucan mannose isomer 5A1,2) + 4 beta-D-mannose</text>
        <dbReference type="Rhea" id="RHEA:56008"/>
        <dbReference type="Rhea" id="RHEA-COMP:14356"/>
        <dbReference type="Rhea" id="RHEA-COMP:14367"/>
        <dbReference type="ChEBI" id="CHEBI:15377"/>
        <dbReference type="ChEBI" id="CHEBI:28563"/>
        <dbReference type="ChEBI" id="CHEBI:59087"/>
        <dbReference type="ChEBI" id="CHEBI:139493"/>
        <dbReference type="EC" id="3.2.1.113"/>
    </reaction>
</comment>
<evidence type="ECO:0000256" key="7">
    <source>
        <dbReference type="ARBA" id="ARBA00023157"/>
    </source>
</evidence>
<evidence type="ECO:0000256" key="8">
    <source>
        <dbReference type="ARBA" id="ARBA00047669"/>
    </source>
</evidence>
<dbReference type="STRING" id="6210.W6UWQ8"/>
<sequence>MVEHMLKVFPHFNVAPRFVKFGLTCRLNGLFFPSWTALTSEWSGYRKLFGSFSRKFIFILFVIGALIYIWLPYKNYPFTSLVGNVVTAPKKNKSLPFPMHQYPLNHASIINDLKDAMHHSWKAYVDYAWGMDEVLVLTKMGTRWMDAGLTMVDSLDTLWMYKMMDEFVRARDWIEAHINFGYNNDDTNVFESTIRLLGGLLSAYHISGDIVFLKKAELIGGKLIAAFNSPSGLPYTNINFQTLKASLPSNRRTVSLSEVATLQLEFNELAILLRDRSIARPAAGVYKILNEVSKLSGLLPIEINMYRPAHSSVGTITLGARGDSYYEYLLKVWVQTGKVSEWLRNEYITAVGGVKERLIRQSVPNGLIFVGELHASEFSTKMDHLVCFLPATLAYGYLHGMPEEHLHLAESLMETCFHLYKDTQTGLSAELVYFNLANFDRPDFYIKANAFNLLRPETVESLFYLYRITKNPKYQEWGLAIFRAFNASCRITPAGFAPIQDVQSSVPHHRDKMESFWTAETLKYLLLLFDEQLAAKFDLTEWVFNTEAHPFPLSKADALSVIQDLYNFNL</sequence>
<keyword evidence="14" id="KW-0472">Membrane</keyword>
<dbReference type="AlphaFoldDB" id="W6UWQ8"/>
<proteinExistence type="inferred from homology"/>
<dbReference type="GO" id="GO:0005783">
    <property type="term" value="C:endoplasmic reticulum"/>
    <property type="evidence" value="ECO:0007669"/>
    <property type="project" value="TreeGrafter"/>
</dbReference>
<accession>W6UWQ8</accession>
<evidence type="ECO:0000256" key="11">
    <source>
        <dbReference type="PIRSR" id="PIRSR601382-2"/>
    </source>
</evidence>
<feature type="active site" evidence="10">
    <location>
        <position position="323"/>
    </location>
</feature>
<evidence type="ECO:0000256" key="9">
    <source>
        <dbReference type="ARBA" id="ARBA00048605"/>
    </source>
</evidence>
<dbReference type="InterPro" id="IPR050749">
    <property type="entry name" value="Glycosyl_Hydrolase_47"/>
</dbReference>
<feature type="active site" description="Proton donor" evidence="10">
    <location>
        <position position="191"/>
    </location>
</feature>
<dbReference type="GO" id="GO:0005975">
    <property type="term" value="P:carbohydrate metabolic process"/>
    <property type="evidence" value="ECO:0007669"/>
    <property type="project" value="InterPro"/>
</dbReference>
<dbReference type="RefSeq" id="XP_024356292.1">
    <property type="nucleotide sequence ID" value="XM_024489614.1"/>
</dbReference>
<dbReference type="CTD" id="36336080"/>
<comment type="cofactor">
    <cofactor evidence="1 11">
        <name>Ca(2+)</name>
        <dbReference type="ChEBI" id="CHEBI:29108"/>
    </cofactor>
</comment>
<evidence type="ECO:0000256" key="10">
    <source>
        <dbReference type="PIRSR" id="PIRSR601382-1"/>
    </source>
</evidence>
<evidence type="ECO:0000256" key="2">
    <source>
        <dbReference type="ARBA" id="ARBA00004922"/>
    </source>
</evidence>
<dbReference type="Gene3D" id="1.50.10.10">
    <property type="match status" value="1"/>
</dbReference>
<dbReference type="GeneID" id="36336080"/>
<evidence type="ECO:0000256" key="12">
    <source>
        <dbReference type="PIRSR" id="PIRSR601382-3"/>
    </source>
</evidence>
<keyword evidence="4 11" id="KW-0479">Metal-binding</keyword>
<evidence type="ECO:0000313" key="15">
    <source>
        <dbReference type="EMBL" id="EUB65096.1"/>
    </source>
</evidence>
<evidence type="ECO:0000256" key="1">
    <source>
        <dbReference type="ARBA" id="ARBA00001913"/>
    </source>
</evidence>
<dbReference type="GO" id="GO:0004571">
    <property type="term" value="F:mannosyl-oligosaccharide 1,2-alpha-mannosidase activity"/>
    <property type="evidence" value="ECO:0007669"/>
    <property type="project" value="UniProtKB-EC"/>
</dbReference>
<keyword evidence="5 13" id="KW-0378">Hydrolase</keyword>
<comment type="catalytic activity">
    <reaction evidence="8">
        <text>N(4)-(alpha-D-Man-(1-&gt;2)-alpha-D-Man-(1-&gt;2)-alpha-D-Man-(1-&gt;3)-[alpha-D-Man-(1-&gt;3)-[alpha-D-Man-(1-&gt;2)-alpha-D-Man-(1-&gt;6)]-alpha-D-Man-(1-&gt;6)]-beta-D-Man-(1-&gt;4)-beta-D-GlcNAc-(1-&gt;4)-beta-D-GlcNAc)-L-asparaginyl-[protein] (N-glucan mannose isomer 8A1,2,3B1,3) + 3 H2O = N(4)-(alpha-D-Man-(1-&gt;3)-[alpha-D-Man-(1-&gt;3)-[alpha-D-Man-(1-&gt;6)]-alpha-D-Man-(1-&gt;6)]-beta-D-Man-(1-&gt;4)-beta-D-GlcNAc-(1-&gt;4)-beta-D-GlcNAc)-L-asparaginyl-[protein] (N-glucan mannose isomer 5A1,2) + 3 beta-D-mannose</text>
        <dbReference type="Rhea" id="RHEA:56028"/>
        <dbReference type="Rhea" id="RHEA-COMP:14358"/>
        <dbReference type="Rhea" id="RHEA-COMP:14367"/>
        <dbReference type="ChEBI" id="CHEBI:15377"/>
        <dbReference type="ChEBI" id="CHEBI:28563"/>
        <dbReference type="ChEBI" id="CHEBI:59087"/>
        <dbReference type="ChEBI" id="CHEBI:60628"/>
        <dbReference type="EC" id="3.2.1.113"/>
    </reaction>
</comment>
<feature type="binding site" evidence="11">
    <location>
        <position position="546"/>
    </location>
    <ligand>
        <name>Ca(2+)</name>
        <dbReference type="ChEBI" id="CHEBI:29108"/>
    </ligand>
</feature>
<dbReference type="InterPro" id="IPR036026">
    <property type="entry name" value="Seven-hairpin_glycosidases"/>
</dbReference>
<keyword evidence="16" id="KW-1185">Reference proteome</keyword>
<feature type="transmembrane region" description="Helical" evidence="14">
    <location>
        <begin position="56"/>
        <end position="73"/>
    </location>
</feature>
<organism evidence="15 16">
    <name type="scientific">Echinococcus granulosus</name>
    <name type="common">Hydatid tapeworm</name>
    <dbReference type="NCBI Taxonomy" id="6210"/>
    <lineage>
        <taxon>Eukaryota</taxon>
        <taxon>Metazoa</taxon>
        <taxon>Spiralia</taxon>
        <taxon>Lophotrochozoa</taxon>
        <taxon>Platyhelminthes</taxon>
        <taxon>Cestoda</taxon>
        <taxon>Eucestoda</taxon>
        <taxon>Cyclophyllidea</taxon>
        <taxon>Taeniidae</taxon>
        <taxon>Echinococcus</taxon>
        <taxon>Echinococcus granulosus group</taxon>
    </lineage>
</organism>
<evidence type="ECO:0000313" key="16">
    <source>
        <dbReference type="Proteomes" id="UP000019149"/>
    </source>
</evidence>
<dbReference type="GO" id="GO:0005509">
    <property type="term" value="F:calcium ion binding"/>
    <property type="evidence" value="ECO:0007669"/>
    <property type="project" value="InterPro"/>
</dbReference>
<feature type="active site" evidence="10">
    <location>
        <position position="457"/>
    </location>
</feature>
<evidence type="ECO:0000256" key="14">
    <source>
        <dbReference type="SAM" id="Phobius"/>
    </source>
</evidence>
<dbReference type="Proteomes" id="UP000019149">
    <property type="component" value="Unassembled WGS sequence"/>
</dbReference>
<dbReference type="PRINTS" id="PR00747">
    <property type="entry name" value="GLYHDRLASE47"/>
</dbReference>
<protein>
    <recommendedName>
        <fullName evidence="13">alpha-1,2-Mannosidase</fullName>
        <ecNumber evidence="13">3.2.1.-</ecNumber>
    </recommendedName>
</protein>
<dbReference type="KEGG" id="egl:EGR_00365"/>
<evidence type="ECO:0000256" key="6">
    <source>
        <dbReference type="ARBA" id="ARBA00022837"/>
    </source>
</evidence>
<evidence type="ECO:0000256" key="4">
    <source>
        <dbReference type="ARBA" id="ARBA00022723"/>
    </source>
</evidence>
<evidence type="ECO:0000256" key="3">
    <source>
        <dbReference type="ARBA" id="ARBA00007658"/>
    </source>
</evidence>
<dbReference type="OMA" id="AAFKHSW"/>
<dbReference type="Pfam" id="PF01532">
    <property type="entry name" value="Glyco_hydro_47"/>
    <property type="match status" value="1"/>
</dbReference>
<reference evidence="15 16" key="1">
    <citation type="journal article" date="2013" name="Nat. Genet.">
        <title>The genome of the hydatid tapeworm Echinococcus granulosus.</title>
        <authorList>
            <person name="Zheng H."/>
            <person name="Zhang W."/>
            <person name="Zhang L."/>
            <person name="Zhang Z."/>
            <person name="Li J."/>
            <person name="Lu G."/>
            <person name="Zhu Y."/>
            <person name="Wang Y."/>
            <person name="Huang Y."/>
            <person name="Liu J."/>
            <person name="Kang H."/>
            <person name="Chen J."/>
            <person name="Wang L."/>
            <person name="Chen A."/>
            <person name="Yu S."/>
            <person name="Gao Z."/>
            <person name="Jin L."/>
            <person name="Gu W."/>
            <person name="Wang Z."/>
            <person name="Zhao L."/>
            <person name="Shi B."/>
            <person name="Wen H."/>
            <person name="Lin R."/>
            <person name="Jones M.K."/>
            <person name="Brejova B."/>
            <person name="Vinar T."/>
            <person name="Zhao G."/>
            <person name="McManus D.P."/>
            <person name="Chen Z."/>
            <person name="Zhou Y."/>
            <person name="Wang S."/>
        </authorList>
    </citation>
    <scope>NUCLEOTIDE SEQUENCE [LARGE SCALE GENOMIC DNA]</scope>
</reference>
<dbReference type="EC" id="3.2.1.-" evidence="13"/>
<comment type="pathway">
    <text evidence="2">Protein modification; protein glycosylation.</text>
</comment>
<evidence type="ECO:0000256" key="13">
    <source>
        <dbReference type="RuleBase" id="RU361193"/>
    </source>
</evidence>
<dbReference type="InterPro" id="IPR001382">
    <property type="entry name" value="Glyco_hydro_47"/>
</dbReference>
<dbReference type="InterPro" id="IPR012341">
    <property type="entry name" value="6hp_glycosidase-like_sf"/>
</dbReference>
<dbReference type="GO" id="GO:0016020">
    <property type="term" value="C:membrane"/>
    <property type="evidence" value="ECO:0007669"/>
    <property type="project" value="InterPro"/>
</dbReference>
<comment type="caution">
    <text evidence="15">The sequence shown here is derived from an EMBL/GenBank/DDBJ whole genome shotgun (WGS) entry which is preliminary data.</text>
</comment>
<feature type="active site" description="Proton donor" evidence="10">
    <location>
        <position position="430"/>
    </location>
</feature>
<keyword evidence="7 12" id="KW-1015">Disulfide bond</keyword>
<feature type="disulfide bond" evidence="12">
    <location>
        <begin position="387"/>
        <end position="416"/>
    </location>
</feature>
<dbReference type="SUPFAM" id="SSF48225">
    <property type="entry name" value="Seven-hairpin glycosidases"/>
    <property type="match status" value="1"/>
</dbReference>
<evidence type="ECO:0000256" key="5">
    <source>
        <dbReference type="ARBA" id="ARBA00022801"/>
    </source>
</evidence>
<name>W6UWQ8_ECHGR</name>
<keyword evidence="6 11" id="KW-0106">Calcium</keyword>
<keyword evidence="14" id="KW-0812">Transmembrane</keyword>
<dbReference type="OrthoDB" id="8118055at2759"/>
<dbReference type="EMBL" id="APAU02000001">
    <property type="protein sequence ID" value="EUB65096.1"/>
    <property type="molecule type" value="Genomic_DNA"/>
</dbReference>
<comment type="similarity">
    <text evidence="3 13">Belongs to the glycosyl hydrolase 47 family.</text>
</comment>
<gene>
    <name evidence="15" type="ORF">EGR_00365</name>
</gene>
<dbReference type="PANTHER" id="PTHR11742:SF55">
    <property type="entry name" value="ENDOPLASMIC RETICULUM MANNOSYL-OLIGOSACCHARIDE 1,2-ALPHA-MANNOSIDASE"/>
    <property type="match status" value="1"/>
</dbReference>
<dbReference type="PANTHER" id="PTHR11742">
    <property type="entry name" value="MANNOSYL-OLIGOSACCHARIDE ALPHA-1,2-MANNOSIDASE-RELATED"/>
    <property type="match status" value="1"/>
</dbReference>